<dbReference type="GO" id="GO:0004347">
    <property type="term" value="F:glucose-6-phosphate isomerase activity"/>
    <property type="evidence" value="ECO:0007669"/>
    <property type="project" value="InterPro"/>
</dbReference>
<dbReference type="GO" id="GO:0005829">
    <property type="term" value="C:cytosol"/>
    <property type="evidence" value="ECO:0007669"/>
    <property type="project" value="TreeGrafter"/>
</dbReference>
<dbReference type="GO" id="GO:0097367">
    <property type="term" value="F:carbohydrate derivative binding"/>
    <property type="evidence" value="ECO:0007669"/>
    <property type="project" value="InterPro"/>
</dbReference>
<dbReference type="InterPro" id="IPR035476">
    <property type="entry name" value="SIS_PGI_1"/>
</dbReference>
<gene>
    <name evidence="4" type="ORF">METZ01_LOCUS160823</name>
</gene>
<dbReference type="InterPro" id="IPR046348">
    <property type="entry name" value="SIS_dom_sf"/>
</dbReference>
<dbReference type="EMBL" id="UINC01027910">
    <property type="protein sequence ID" value="SVB07969.1"/>
    <property type="molecule type" value="Genomic_DNA"/>
</dbReference>
<feature type="non-terminal residue" evidence="4">
    <location>
        <position position="269"/>
    </location>
</feature>
<dbReference type="PROSITE" id="PS51463">
    <property type="entry name" value="P_GLUCOSE_ISOMERASE_3"/>
    <property type="match status" value="1"/>
</dbReference>
<proteinExistence type="predicted"/>
<dbReference type="CDD" id="cd05015">
    <property type="entry name" value="SIS_PGI_1"/>
    <property type="match status" value="1"/>
</dbReference>
<evidence type="ECO:0000256" key="3">
    <source>
        <dbReference type="ARBA" id="ARBA00023235"/>
    </source>
</evidence>
<keyword evidence="1" id="KW-0312">Gluconeogenesis</keyword>
<dbReference type="PANTHER" id="PTHR11469:SF1">
    <property type="entry name" value="GLUCOSE-6-PHOSPHATE ISOMERASE"/>
    <property type="match status" value="1"/>
</dbReference>
<dbReference type="FunFam" id="3.40.50.10490:FF:000023">
    <property type="entry name" value="Glucose-6-phosphate isomerase"/>
    <property type="match status" value="1"/>
</dbReference>
<dbReference type="AlphaFoldDB" id="A0A382B2N2"/>
<dbReference type="InterPro" id="IPR001672">
    <property type="entry name" value="G6P_Isomerase"/>
</dbReference>
<dbReference type="GO" id="GO:0006096">
    <property type="term" value="P:glycolytic process"/>
    <property type="evidence" value="ECO:0007669"/>
    <property type="project" value="UniProtKB-KW"/>
</dbReference>
<sequence length="269" mass="29084">MSQTGNKNLWARFQRHYTEFPALGLALDLSRMNFTEDFLEQIKPRLDKAFNAMDELEAGAIANPDENRMVGHYWLRNSTLAPTGDITAAIDQALGGIKAFAAKVHNGEIQGAEGPFENFLIIGIGGSALGPQFVARALTQPGKDKMTPWFIDNTDPDEIDRIKAKLTNSLSKTLVIVISKSGGTKETRNGMLEMQDAYQAAGLSFAEHAVAVTGDGSNLDKIAATEGWIQRFPMWDWVGGRTSETSAVGLLPVALQGFDIDELLAGAAA</sequence>
<reference evidence="4" key="1">
    <citation type="submission" date="2018-05" db="EMBL/GenBank/DDBJ databases">
        <authorList>
            <person name="Lanie J.A."/>
            <person name="Ng W.-L."/>
            <person name="Kazmierczak K.M."/>
            <person name="Andrzejewski T.M."/>
            <person name="Davidsen T.M."/>
            <person name="Wayne K.J."/>
            <person name="Tettelin H."/>
            <person name="Glass J.I."/>
            <person name="Rusch D."/>
            <person name="Podicherti R."/>
            <person name="Tsui H.-C.T."/>
            <person name="Winkler M.E."/>
        </authorList>
    </citation>
    <scope>NUCLEOTIDE SEQUENCE</scope>
</reference>
<keyword evidence="3" id="KW-0413">Isomerase</keyword>
<dbReference type="GO" id="GO:0006094">
    <property type="term" value="P:gluconeogenesis"/>
    <property type="evidence" value="ECO:0007669"/>
    <property type="project" value="UniProtKB-KW"/>
</dbReference>
<name>A0A382B2N2_9ZZZZ</name>
<dbReference type="Gene3D" id="3.40.50.10490">
    <property type="entry name" value="Glucose-6-phosphate isomerase like protein, domain 1"/>
    <property type="match status" value="1"/>
</dbReference>
<evidence type="ECO:0000256" key="1">
    <source>
        <dbReference type="ARBA" id="ARBA00022432"/>
    </source>
</evidence>
<dbReference type="SUPFAM" id="SSF53697">
    <property type="entry name" value="SIS domain"/>
    <property type="match status" value="1"/>
</dbReference>
<evidence type="ECO:0000313" key="4">
    <source>
        <dbReference type="EMBL" id="SVB07969.1"/>
    </source>
</evidence>
<accession>A0A382B2N2</accession>
<dbReference type="PRINTS" id="PR00662">
    <property type="entry name" value="G6PISOMERASE"/>
</dbReference>
<organism evidence="4">
    <name type="scientific">marine metagenome</name>
    <dbReference type="NCBI Taxonomy" id="408172"/>
    <lineage>
        <taxon>unclassified sequences</taxon>
        <taxon>metagenomes</taxon>
        <taxon>ecological metagenomes</taxon>
    </lineage>
</organism>
<protein>
    <recommendedName>
        <fullName evidence="5">Glucose-6-phosphate isomerase</fullName>
    </recommendedName>
</protein>
<dbReference type="GO" id="GO:0051156">
    <property type="term" value="P:glucose 6-phosphate metabolic process"/>
    <property type="evidence" value="ECO:0007669"/>
    <property type="project" value="TreeGrafter"/>
</dbReference>
<dbReference type="PANTHER" id="PTHR11469">
    <property type="entry name" value="GLUCOSE-6-PHOSPHATE ISOMERASE"/>
    <property type="match status" value="1"/>
</dbReference>
<evidence type="ECO:0008006" key="5">
    <source>
        <dbReference type="Google" id="ProtNLM"/>
    </source>
</evidence>
<evidence type="ECO:0000256" key="2">
    <source>
        <dbReference type="ARBA" id="ARBA00023152"/>
    </source>
</evidence>
<keyword evidence="2" id="KW-0324">Glycolysis</keyword>
<dbReference type="GO" id="GO:0048029">
    <property type="term" value="F:monosaccharide binding"/>
    <property type="evidence" value="ECO:0007669"/>
    <property type="project" value="TreeGrafter"/>
</dbReference>
<dbReference type="Pfam" id="PF00342">
    <property type="entry name" value="PGI"/>
    <property type="match status" value="1"/>
</dbReference>